<feature type="domain" description="Major facilitator superfamily (MFS) profile" evidence="11">
    <location>
        <begin position="240"/>
        <end position="446"/>
    </location>
</feature>
<evidence type="ECO:0000256" key="3">
    <source>
        <dbReference type="ARBA" id="ARBA00022475"/>
    </source>
</evidence>
<feature type="transmembrane region" description="Helical" evidence="10">
    <location>
        <begin position="365"/>
        <end position="387"/>
    </location>
</feature>
<protein>
    <recommendedName>
        <fullName evidence="8">Multidrug efflux pump Tap</fullName>
    </recommendedName>
</protein>
<sequence>MHGKSTTIRFLTSNALSLLGNSVAGVVLPLVLLARTGDALAAGTLALICAVPQMLAGLMGGALLDRLNRRSISIVSDFISALGIALLPVVDMVWGLNFGWFVALGLLSAVGDIPGMTARDALLPAVCERDGVNLQQFLGAAQSLDCIVTIVGPALAALLIGFGGDVNALWVTAALSCAAAIVTVTIPRSVGAVPPRVAADGACDAETAPAKRRTALQRVAAAARASLVDGCRVLFKDDAVLRASTLLTFGIVMVMGSFQGLVLPVHFTETGHPELLGYVLSAMAAGMLAGSLGYAALAPRARKRTWYLISLAGMAASVALMGMLPAFPALIAGAVVLGMAAGPASALLGFFAYDRIPNAHRGSALGTQNALMLVAAPVAVFATSIVVKSAGTSIAALVLVGAWMLVTVAALCAKSMRNLDEAVRSPSGAGEAARETSGAAAQSPAE</sequence>
<feature type="transmembrane region" description="Helical" evidence="10">
    <location>
        <begin position="275"/>
        <end position="298"/>
    </location>
</feature>
<evidence type="ECO:0000256" key="10">
    <source>
        <dbReference type="SAM" id="Phobius"/>
    </source>
</evidence>
<evidence type="ECO:0000313" key="12">
    <source>
        <dbReference type="EMBL" id="PNV67582.1"/>
    </source>
</evidence>
<feature type="transmembrane region" description="Helical" evidence="10">
    <location>
        <begin position="239"/>
        <end position="263"/>
    </location>
</feature>
<gene>
    <name evidence="12" type="ORF">C2L71_07180</name>
</gene>
<comment type="similarity">
    <text evidence="7">Belongs to the major facilitator superfamily. Drug:H(+) antiporter-3 (DHA3) (TC 2.A.1.21) family.</text>
</comment>
<keyword evidence="5 10" id="KW-1133">Transmembrane helix</keyword>
<feature type="transmembrane region" description="Helical" evidence="10">
    <location>
        <begin position="137"/>
        <end position="162"/>
    </location>
</feature>
<reference evidence="13" key="1">
    <citation type="submission" date="2018-01" db="EMBL/GenBank/DDBJ databases">
        <title>Rubneribacter badeniensis gen. nov., sp. nov., and Colonibacter rubneri, gen. nov., sp. nov., WGS of new members of the Eggerthellaceae.</title>
        <authorList>
            <person name="Danylec N."/>
            <person name="Stoll D.A."/>
            <person name="Doetsch A."/>
            <person name="Kulling S.E."/>
            <person name="Huch M."/>
        </authorList>
    </citation>
    <scope>NUCLEOTIDE SEQUENCE [LARGE SCALE GENOMIC DNA]</scope>
    <source>
        <strain evidence="13">ResAG-96</strain>
    </source>
</reference>
<dbReference type="PROSITE" id="PS50850">
    <property type="entry name" value="MFS"/>
    <property type="match status" value="1"/>
</dbReference>
<dbReference type="RefSeq" id="WP_103265093.1">
    <property type="nucleotide sequence ID" value="NZ_CABMLE010000007.1"/>
</dbReference>
<dbReference type="InterPro" id="IPR036259">
    <property type="entry name" value="MFS_trans_sf"/>
</dbReference>
<dbReference type="Gene3D" id="1.20.1250.20">
    <property type="entry name" value="MFS general substrate transporter like domains"/>
    <property type="match status" value="1"/>
</dbReference>
<feature type="transmembrane region" description="Helical" evidence="10">
    <location>
        <begin position="40"/>
        <end position="64"/>
    </location>
</feature>
<evidence type="ECO:0000256" key="7">
    <source>
        <dbReference type="ARBA" id="ARBA00038075"/>
    </source>
</evidence>
<evidence type="ECO:0000313" key="13">
    <source>
        <dbReference type="Proteomes" id="UP000236197"/>
    </source>
</evidence>
<dbReference type="Pfam" id="PF07690">
    <property type="entry name" value="MFS_1"/>
    <property type="match status" value="1"/>
</dbReference>
<evidence type="ECO:0000256" key="2">
    <source>
        <dbReference type="ARBA" id="ARBA00022448"/>
    </source>
</evidence>
<feature type="transmembrane region" description="Helical" evidence="10">
    <location>
        <begin position="330"/>
        <end position="353"/>
    </location>
</feature>
<accession>A0A2K2UBH4</accession>
<dbReference type="Proteomes" id="UP000236197">
    <property type="component" value="Unassembled WGS sequence"/>
</dbReference>
<dbReference type="InterPro" id="IPR020846">
    <property type="entry name" value="MFS_dom"/>
</dbReference>
<evidence type="ECO:0000256" key="4">
    <source>
        <dbReference type="ARBA" id="ARBA00022692"/>
    </source>
</evidence>
<keyword evidence="4 10" id="KW-0812">Transmembrane</keyword>
<dbReference type="OrthoDB" id="3177993at2"/>
<name>A0A2K2UBH4_9ACTN</name>
<dbReference type="SUPFAM" id="SSF103473">
    <property type="entry name" value="MFS general substrate transporter"/>
    <property type="match status" value="1"/>
</dbReference>
<comment type="subcellular location">
    <subcellularLocation>
        <location evidence="1">Cell membrane</location>
        <topology evidence="1">Multi-pass membrane protein</topology>
    </subcellularLocation>
</comment>
<proteinExistence type="inferred from homology"/>
<dbReference type="InterPro" id="IPR011701">
    <property type="entry name" value="MFS"/>
</dbReference>
<feature type="transmembrane region" description="Helical" evidence="10">
    <location>
        <begin position="12"/>
        <end position="34"/>
    </location>
</feature>
<keyword evidence="6 10" id="KW-0472">Membrane</keyword>
<feature type="transmembrane region" description="Helical" evidence="10">
    <location>
        <begin position="305"/>
        <end position="324"/>
    </location>
</feature>
<evidence type="ECO:0000256" key="5">
    <source>
        <dbReference type="ARBA" id="ARBA00022989"/>
    </source>
</evidence>
<keyword evidence="2" id="KW-0813">Transport</keyword>
<dbReference type="AlphaFoldDB" id="A0A2K2UBH4"/>
<evidence type="ECO:0000256" key="6">
    <source>
        <dbReference type="ARBA" id="ARBA00023136"/>
    </source>
</evidence>
<dbReference type="GO" id="GO:0022857">
    <property type="term" value="F:transmembrane transporter activity"/>
    <property type="evidence" value="ECO:0007669"/>
    <property type="project" value="InterPro"/>
</dbReference>
<keyword evidence="3" id="KW-1003">Cell membrane</keyword>
<dbReference type="PANTHER" id="PTHR23513:SF9">
    <property type="entry name" value="ENTEROBACTIN EXPORTER ENTS"/>
    <property type="match status" value="1"/>
</dbReference>
<evidence type="ECO:0000259" key="11">
    <source>
        <dbReference type="PROSITE" id="PS50850"/>
    </source>
</evidence>
<feature type="transmembrane region" description="Helical" evidence="10">
    <location>
        <begin position="393"/>
        <end position="413"/>
    </location>
</feature>
<dbReference type="GO" id="GO:0005886">
    <property type="term" value="C:plasma membrane"/>
    <property type="evidence" value="ECO:0007669"/>
    <property type="project" value="UniProtKB-SubCell"/>
</dbReference>
<dbReference type="CDD" id="cd06173">
    <property type="entry name" value="MFS_MefA_like"/>
    <property type="match status" value="1"/>
</dbReference>
<evidence type="ECO:0000256" key="8">
    <source>
        <dbReference type="ARBA" id="ARBA00040914"/>
    </source>
</evidence>
<comment type="caution">
    <text evidence="12">The sequence shown here is derived from an EMBL/GenBank/DDBJ whole genome shotgun (WGS) entry which is preliminary data.</text>
</comment>
<keyword evidence="13" id="KW-1185">Reference proteome</keyword>
<dbReference type="PANTHER" id="PTHR23513">
    <property type="entry name" value="INTEGRAL MEMBRANE EFFLUX PROTEIN-RELATED"/>
    <property type="match status" value="1"/>
</dbReference>
<evidence type="ECO:0000256" key="1">
    <source>
        <dbReference type="ARBA" id="ARBA00004651"/>
    </source>
</evidence>
<feature type="transmembrane region" description="Helical" evidence="10">
    <location>
        <begin position="168"/>
        <end position="186"/>
    </location>
</feature>
<organism evidence="12 13">
    <name type="scientific">Enteroscipio rubneri</name>
    <dbReference type="NCBI Taxonomy" id="2070686"/>
    <lineage>
        <taxon>Bacteria</taxon>
        <taxon>Bacillati</taxon>
        <taxon>Actinomycetota</taxon>
        <taxon>Coriobacteriia</taxon>
        <taxon>Eggerthellales</taxon>
        <taxon>Eggerthellaceae</taxon>
        <taxon>Enteroscipio</taxon>
    </lineage>
</organism>
<feature type="region of interest" description="Disordered" evidence="9">
    <location>
        <begin position="424"/>
        <end position="446"/>
    </location>
</feature>
<evidence type="ECO:0000256" key="9">
    <source>
        <dbReference type="SAM" id="MobiDB-lite"/>
    </source>
</evidence>
<dbReference type="EMBL" id="PPEK01000007">
    <property type="protein sequence ID" value="PNV67582.1"/>
    <property type="molecule type" value="Genomic_DNA"/>
</dbReference>
<feature type="transmembrane region" description="Helical" evidence="10">
    <location>
        <begin position="96"/>
        <end position="116"/>
    </location>
</feature>
<feature type="transmembrane region" description="Helical" evidence="10">
    <location>
        <begin position="71"/>
        <end position="90"/>
    </location>
</feature>